<dbReference type="InterPro" id="IPR006638">
    <property type="entry name" value="Elp3/MiaA/NifB-like_rSAM"/>
</dbReference>
<dbReference type="SFLD" id="SFLDG01082">
    <property type="entry name" value="B12-binding_domain_containing"/>
    <property type="match status" value="1"/>
</dbReference>
<dbReference type="GO" id="GO:0046872">
    <property type="term" value="F:metal ion binding"/>
    <property type="evidence" value="ECO:0007669"/>
    <property type="project" value="UniProtKB-KW"/>
</dbReference>
<organism evidence="7 8">
    <name type="scientific">Candidatus Doudnabacteria bacterium RIFCSPHIGHO2_01_FULL_49_9</name>
    <dbReference type="NCBI Taxonomy" id="1817827"/>
    <lineage>
        <taxon>Bacteria</taxon>
        <taxon>Candidatus Doudnaibacteriota</taxon>
    </lineage>
</organism>
<reference evidence="7 8" key="1">
    <citation type="journal article" date="2016" name="Nat. Commun.">
        <title>Thousands of microbial genomes shed light on interconnected biogeochemical processes in an aquifer system.</title>
        <authorList>
            <person name="Anantharaman K."/>
            <person name="Brown C.T."/>
            <person name="Hug L.A."/>
            <person name="Sharon I."/>
            <person name="Castelle C.J."/>
            <person name="Probst A.J."/>
            <person name="Thomas B.C."/>
            <person name="Singh A."/>
            <person name="Wilkins M.J."/>
            <person name="Karaoz U."/>
            <person name="Brodie E.L."/>
            <person name="Williams K.H."/>
            <person name="Hubbard S.S."/>
            <person name="Banfield J.F."/>
        </authorList>
    </citation>
    <scope>NUCLEOTIDE SEQUENCE [LARGE SCALE GENOMIC DNA]</scope>
</reference>
<keyword evidence="2" id="KW-0949">S-adenosyl-L-methionine</keyword>
<dbReference type="AlphaFoldDB" id="A0A1F5NZI4"/>
<dbReference type="Proteomes" id="UP000176339">
    <property type="component" value="Unassembled WGS sequence"/>
</dbReference>
<dbReference type="InterPro" id="IPR007197">
    <property type="entry name" value="rSAM"/>
</dbReference>
<gene>
    <name evidence="7" type="ORF">A2846_01820</name>
</gene>
<dbReference type="GO" id="GO:0003824">
    <property type="term" value="F:catalytic activity"/>
    <property type="evidence" value="ECO:0007669"/>
    <property type="project" value="InterPro"/>
</dbReference>
<dbReference type="InterPro" id="IPR058240">
    <property type="entry name" value="rSAM_sf"/>
</dbReference>
<proteinExistence type="predicted"/>
<accession>A0A1F5NZI4</accession>
<name>A0A1F5NZI4_9BACT</name>
<dbReference type="PANTHER" id="PTHR43409">
    <property type="entry name" value="ANAEROBIC MAGNESIUM-PROTOPORPHYRIN IX MONOMETHYL ESTER CYCLASE-RELATED"/>
    <property type="match status" value="1"/>
</dbReference>
<evidence type="ECO:0000256" key="4">
    <source>
        <dbReference type="ARBA" id="ARBA00023004"/>
    </source>
</evidence>
<dbReference type="SFLD" id="SFLDS00029">
    <property type="entry name" value="Radical_SAM"/>
    <property type="match status" value="1"/>
</dbReference>
<feature type="domain" description="Elp3/MiaA/NifB-like radical SAM core" evidence="6">
    <location>
        <begin position="260"/>
        <end position="478"/>
    </location>
</feature>
<comment type="cofactor">
    <cofactor evidence="1">
        <name>[4Fe-4S] cluster</name>
        <dbReference type="ChEBI" id="CHEBI:49883"/>
    </cofactor>
</comment>
<dbReference type="SUPFAM" id="SSF102114">
    <property type="entry name" value="Radical SAM enzymes"/>
    <property type="match status" value="1"/>
</dbReference>
<keyword evidence="4" id="KW-0408">Iron</keyword>
<evidence type="ECO:0000256" key="5">
    <source>
        <dbReference type="ARBA" id="ARBA00023014"/>
    </source>
</evidence>
<sequence>MQLTGRIGKDRFLSESPLVLAQQVRDLSAGKFSAAVVYPFDPTTEVGPFLGVSRRMAMAAPWVVGSLLQRSGFDSRIVQQVWNPNFQPRKAELNGRPLDMLAISSMIIHSAKVCDLIRDASAMGEARSFVALGGPKYIYQPTDAWRGTPDTWPDVVVTGEAHVLLSLLIRMLSLKKDDERLAEAWRRLCAHGEFHDIPGLVFRAPGDKLELINTGVPQMSEHLERPFAVEGLALYERPGKHEGLAETAMPLDQLGRKVQVVALPGFTEGCTRTCEYCPIPGRMQYSYRSTSEEFISQDILRTYAETGIKYYFAGDDSHFNSNFAERFWNHMAKVRFRGQSLRGQIKIGTEAVLADVEKRISLLPTAAEGGLVALWFGIETFNSQDLNKGQNPSNTARVFAEMRACGISPMAMTMLFPGQGWKRNESHAFGVSETVSILDRYGATSMQLTHLTTSPGSAYYDGHFLRQEVFSKVGRYVVGDSCFDGNRATVDFSGGKNPKDSARCQILILGAYWKFYHPGRLVKKLLRYWRDPTDETLQDLRFGWFGLGQVLLSTFRLIPWIWALRRGPWEKYSDTPEFRVPVQNVQSEAIKLRVPKRETVDV</sequence>
<protein>
    <recommendedName>
        <fullName evidence="6">Elp3/MiaA/NifB-like radical SAM core domain-containing protein</fullName>
    </recommendedName>
</protein>
<dbReference type="GO" id="GO:0051536">
    <property type="term" value="F:iron-sulfur cluster binding"/>
    <property type="evidence" value="ECO:0007669"/>
    <property type="project" value="UniProtKB-KW"/>
</dbReference>
<evidence type="ECO:0000313" key="8">
    <source>
        <dbReference type="Proteomes" id="UP000176339"/>
    </source>
</evidence>
<dbReference type="Pfam" id="PF04055">
    <property type="entry name" value="Radical_SAM"/>
    <property type="match status" value="1"/>
</dbReference>
<dbReference type="EMBL" id="MFEN01000054">
    <property type="protein sequence ID" value="OGE83049.1"/>
    <property type="molecule type" value="Genomic_DNA"/>
</dbReference>
<evidence type="ECO:0000256" key="3">
    <source>
        <dbReference type="ARBA" id="ARBA00022723"/>
    </source>
</evidence>
<keyword evidence="3" id="KW-0479">Metal-binding</keyword>
<evidence type="ECO:0000313" key="7">
    <source>
        <dbReference type="EMBL" id="OGE83049.1"/>
    </source>
</evidence>
<comment type="caution">
    <text evidence="7">The sequence shown here is derived from an EMBL/GenBank/DDBJ whole genome shotgun (WGS) entry which is preliminary data.</text>
</comment>
<dbReference type="SMART" id="SM00729">
    <property type="entry name" value="Elp3"/>
    <property type="match status" value="1"/>
</dbReference>
<evidence type="ECO:0000259" key="6">
    <source>
        <dbReference type="SMART" id="SM00729"/>
    </source>
</evidence>
<evidence type="ECO:0000256" key="2">
    <source>
        <dbReference type="ARBA" id="ARBA00022691"/>
    </source>
</evidence>
<evidence type="ECO:0000256" key="1">
    <source>
        <dbReference type="ARBA" id="ARBA00001966"/>
    </source>
</evidence>
<keyword evidence="5" id="KW-0411">Iron-sulfur</keyword>
<dbReference type="InterPro" id="IPR051198">
    <property type="entry name" value="BchE-like"/>
</dbReference>